<dbReference type="NCBIfam" id="TIGR03519">
    <property type="entry name" value="T9SS_PorP_fam"/>
    <property type="match status" value="1"/>
</dbReference>
<reference evidence="2" key="1">
    <citation type="submission" date="2023-07" db="EMBL/GenBank/DDBJ databases">
        <title>Genomic Encyclopedia of Type Strains, Phase IV (KMG-IV): sequencing the most valuable type-strain genomes for metagenomic binning, comparative biology and taxonomic classification.</title>
        <authorList>
            <person name="Goeker M."/>
        </authorList>
    </citation>
    <scope>NUCLEOTIDE SEQUENCE</scope>
    <source>
        <strain evidence="2">DSM 26174</strain>
    </source>
</reference>
<dbReference type="InterPro" id="IPR019861">
    <property type="entry name" value="PorP/SprF_Bacteroidetes"/>
</dbReference>
<evidence type="ECO:0000313" key="3">
    <source>
        <dbReference type="Proteomes" id="UP001185092"/>
    </source>
</evidence>
<dbReference type="AlphaFoldDB" id="A0AAE4BQR9"/>
<keyword evidence="1" id="KW-0732">Signal</keyword>
<name>A0AAE4BQR9_9BACT</name>
<keyword evidence="3" id="KW-1185">Reference proteome</keyword>
<feature type="signal peptide" evidence="1">
    <location>
        <begin position="1"/>
        <end position="24"/>
    </location>
</feature>
<accession>A0AAE4BQR9</accession>
<dbReference type="Proteomes" id="UP001185092">
    <property type="component" value="Unassembled WGS sequence"/>
</dbReference>
<dbReference type="EMBL" id="JAVDQD010000001">
    <property type="protein sequence ID" value="MDR6237208.1"/>
    <property type="molecule type" value="Genomic_DNA"/>
</dbReference>
<dbReference type="RefSeq" id="WP_309936654.1">
    <property type="nucleotide sequence ID" value="NZ_AP025305.1"/>
</dbReference>
<gene>
    <name evidence="2" type="ORF">HNQ88_000184</name>
</gene>
<organism evidence="2 3">
    <name type="scientific">Aureibacter tunicatorum</name>
    <dbReference type="NCBI Taxonomy" id="866807"/>
    <lineage>
        <taxon>Bacteria</taxon>
        <taxon>Pseudomonadati</taxon>
        <taxon>Bacteroidota</taxon>
        <taxon>Cytophagia</taxon>
        <taxon>Cytophagales</taxon>
        <taxon>Persicobacteraceae</taxon>
        <taxon>Aureibacter</taxon>
    </lineage>
</organism>
<sequence>MKRFLYNFLLLLLALLLSDRVALGQNDAQLTQYMFNKLVYNPAYAGVEGVTNITALYRSQWLGYQASIDQGGAPSTALITFDAPILRLNSGLGLQVLNDQLGPQNNLNILLAYAYHLELNDYKLSFALQGGVISQTIDFDKYRWLDPDDPFNRTGKESQVRPDLSIGFFLQSQKLYAGLSYNHLIDSEFDFGVENIQNPLEKQLNFMMGYDIMYNYDVIITPSVLFRTDFTGYALDVSTLLEYKQMFWGGLSYRYMEAVSAILGYAFLKDKSLRIGYSLDYIVHHANAKATTSHEFMLNYLLPLNVGKERKIIRTPRFRH</sequence>
<protein>
    <submittedName>
        <fullName evidence="2">Type IX secretion system PorP/SprF family membrane protein</fullName>
    </submittedName>
</protein>
<dbReference type="Pfam" id="PF11751">
    <property type="entry name" value="PorP_SprF"/>
    <property type="match status" value="1"/>
</dbReference>
<comment type="caution">
    <text evidence="2">The sequence shown here is derived from an EMBL/GenBank/DDBJ whole genome shotgun (WGS) entry which is preliminary data.</text>
</comment>
<feature type="chain" id="PRO_5042274535" evidence="1">
    <location>
        <begin position="25"/>
        <end position="320"/>
    </location>
</feature>
<evidence type="ECO:0000256" key="1">
    <source>
        <dbReference type="SAM" id="SignalP"/>
    </source>
</evidence>
<proteinExistence type="predicted"/>
<evidence type="ECO:0000313" key="2">
    <source>
        <dbReference type="EMBL" id="MDR6237208.1"/>
    </source>
</evidence>